<evidence type="ECO:0000256" key="1">
    <source>
        <dbReference type="ARBA" id="ARBA00005445"/>
    </source>
</evidence>
<dbReference type="Pfam" id="PF11999">
    <property type="entry name" value="Ice_binding"/>
    <property type="match status" value="1"/>
</dbReference>
<protein>
    <recommendedName>
        <fullName evidence="7">Ice-binding protein</fullName>
    </recommendedName>
</protein>
<proteinExistence type="inferred from homology"/>
<comment type="similarity">
    <text evidence="1">Belongs to the ice-binding protein family.</text>
</comment>
<feature type="signal peptide" evidence="4">
    <location>
        <begin position="1"/>
        <end position="16"/>
    </location>
</feature>
<reference evidence="5" key="1">
    <citation type="submission" date="2022-10" db="EMBL/GenBank/DDBJ databases">
        <title>Tapping the CABI collections for fungal endophytes: first genome assemblies for Collariella, Neodidymelliopsis, Ascochyta clinopodiicola, Didymella pomorum, Didymosphaeria variabile, Neocosmospora piperis and Neocucurbitaria cava.</title>
        <authorList>
            <person name="Hill R."/>
        </authorList>
    </citation>
    <scope>NUCLEOTIDE SEQUENCE</scope>
    <source>
        <strain evidence="5">IMI 356814</strain>
    </source>
</reference>
<dbReference type="Proteomes" id="UP001140560">
    <property type="component" value="Unassembled WGS sequence"/>
</dbReference>
<accession>A0A9W9CHQ9</accession>
<evidence type="ECO:0000313" key="6">
    <source>
        <dbReference type="Proteomes" id="UP001140560"/>
    </source>
</evidence>
<organism evidence="5 6">
    <name type="scientific">Neocucurbitaria cava</name>
    <dbReference type="NCBI Taxonomy" id="798079"/>
    <lineage>
        <taxon>Eukaryota</taxon>
        <taxon>Fungi</taxon>
        <taxon>Dikarya</taxon>
        <taxon>Ascomycota</taxon>
        <taxon>Pezizomycotina</taxon>
        <taxon>Dothideomycetes</taxon>
        <taxon>Pleosporomycetidae</taxon>
        <taxon>Pleosporales</taxon>
        <taxon>Pleosporineae</taxon>
        <taxon>Cucurbitariaceae</taxon>
        <taxon>Neocucurbitaria</taxon>
    </lineage>
</organism>
<evidence type="ECO:0008006" key="7">
    <source>
        <dbReference type="Google" id="ProtNLM"/>
    </source>
</evidence>
<keyword evidence="6" id="KW-1185">Reference proteome</keyword>
<feature type="chain" id="PRO_5040753030" description="Ice-binding protein" evidence="4">
    <location>
        <begin position="17"/>
        <end position="415"/>
    </location>
</feature>
<sequence length="415" mass="42029">MPILVLLHQLVDPAIAQIDLGTAAPFGIVANQAITNTGNTIVDGELGLYPNTASSITGFPPGISGDVSAGDQVANQAIQDAQTAYNAAAAQASTAQITGDLGGQTLVAGTYTTSTSAGITGTLTLDGQSDPDSLFVFQIGSTLTTATSASVVLINGAQACNIFWQVGSSATLGTSTVFNGNVLASTSISLDEGVTVNGGLYALTGEVTLIDDDVTAQQECTTSPTTTTSIASPTSISSVIITSTTGNLATNMPGAPDLPPVGPSGPTSESATYSAESSESFLTINVSTPVSTPVESFNSPSYAEVTVSAGLSAEAAVTTINGTPCTTSTYFEPTCACTKTTIVPIAYNRMAEAMTVDVATANGVLCTTTQYYEEACDCIRTSAVPLQVVSATASIATVINDVPCMYHIQVLRGFL</sequence>
<dbReference type="OrthoDB" id="10264374at2759"/>
<dbReference type="InterPro" id="IPR021884">
    <property type="entry name" value="Ice-bd_prot"/>
</dbReference>
<dbReference type="AlphaFoldDB" id="A0A9W9CHQ9"/>
<evidence type="ECO:0000256" key="3">
    <source>
        <dbReference type="SAM" id="MobiDB-lite"/>
    </source>
</evidence>
<gene>
    <name evidence="5" type="ORF">N0V83_010010</name>
</gene>
<name>A0A9W9CHQ9_9PLEO</name>
<evidence type="ECO:0000256" key="2">
    <source>
        <dbReference type="ARBA" id="ARBA00022729"/>
    </source>
</evidence>
<feature type="region of interest" description="Disordered" evidence="3">
    <location>
        <begin position="250"/>
        <end position="272"/>
    </location>
</feature>
<keyword evidence="2 4" id="KW-0732">Signal</keyword>
<evidence type="ECO:0000256" key="4">
    <source>
        <dbReference type="SAM" id="SignalP"/>
    </source>
</evidence>
<evidence type="ECO:0000313" key="5">
    <source>
        <dbReference type="EMBL" id="KAJ4362893.1"/>
    </source>
</evidence>
<comment type="caution">
    <text evidence="5">The sequence shown here is derived from an EMBL/GenBank/DDBJ whole genome shotgun (WGS) entry which is preliminary data.</text>
</comment>
<dbReference type="EMBL" id="JAPEUY010000020">
    <property type="protein sequence ID" value="KAJ4362893.1"/>
    <property type="molecule type" value="Genomic_DNA"/>
</dbReference>